<dbReference type="Pfam" id="PF25830">
    <property type="entry name" value="Ig_NFAM1"/>
    <property type="match status" value="1"/>
</dbReference>
<dbReference type="AlphaFoldDB" id="A0A834UIL6"/>
<keyword evidence="2" id="KW-0472">Membrane</keyword>
<evidence type="ECO:0000256" key="3">
    <source>
        <dbReference type="SAM" id="SignalP"/>
    </source>
</evidence>
<sequence length="270" mass="30058">MQRRLLWWQAAAGPLHPPGCRMASRILGWLLVPWTLQLAGGQSVTHTGLPIVASLANSAVSFTCKITYQHTPKFQPFTVSYFHVDLQGRTSRKQPTGCRPALGTENQTYTLDCRVTLRLPNASATGSYYCCLLWPSSTVTVTGNSTFILVRDTGYRDPPQSVQKPLLFSFTGLLTALGVLGTALLLWKKKQMLVPEKHTTKEHPDPGSASRPTQASAESIYTALEHPEPEVYAYIESEASSPPSARNRPSQERLRRFEDDRELNLVYENL</sequence>
<keyword evidence="3" id="KW-0732">Signal</keyword>
<dbReference type="GO" id="GO:0001819">
    <property type="term" value="P:positive regulation of cytokine production"/>
    <property type="evidence" value="ECO:0007669"/>
    <property type="project" value="InterPro"/>
</dbReference>
<feature type="signal peptide" evidence="3">
    <location>
        <begin position="1"/>
        <end position="41"/>
    </location>
</feature>
<name>A0A834UIL6_MARMO</name>
<keyword evidence="2" id="KW-0812">Transmembrane</keyword>
<feature type="domain" description="NFAM1 Ig-like" evidence="4">
    <location>
        <begin position="41"/>
        <end position="151"/>
    </location>
</feature>
<evidence type="ECO:0000259" key="4">
    <source>
        <dbReference type="Pfam" id="PF25830"/>
    </source>
</evidence>
<dbReference type="GO" id="GO:0045577">
    <property type="term" value="P:regulation of B cell differentiation"/>
    <property type="evidence" value="ECO:0007669"/>
    <property type="project" value="InterPro"/>
</dbReference>
<dbReference type="EMBL" id="WJEC01008806">
    <property type="protein sequence ID" value="KAF7460004.1"/>
    <property type="molecule type" value="Genomic_DNA"/>
</dbReference>
<dbReference type="InterPro" id="IPR057883">
    <property type="entry name" value="Ig_NFAM1"/>
</dbReference>
<dbReference type="PANTHER" id="PTHR35680:SF1">
    <property type="entry name" value="NFAT ACTIVATION MOLECULE 1"/>
    <property type="match status" value="1"/>
</dbReference>
<keyword evidence="2" id="KW-1133">Transmembrane helix</keyword>
<reference evidence="5" key="1">
    <citation type="submission" date="2020-08" db="EMBL/GenBank/DDBJ databases">
        <authorList>
            <person name="Shumante A."/>
            <person name="Zimin A.V."/>
            <person name="Puiu D."/>
            <person name="Salzberg S.L."/>
        </authorList>
    </citation>
    <scope>NUCLEOTIDE SEQUENCE</scope>
    <source>
        <strain evidence="5">WC2-LM</strain>
        <tissue evidence="5">Liver</tissue>
    </source>
</reference>
<protein>
    <recommendedName>
        <fullName evidence="4">NFAM1 Ig-like domain-containing protein</fullName>
    </recommendedName>
</protein>
<dbReference type="GO" id="GO:0050853">
    <property type="term" value="P:B cell receptor signaling pathway"/>
    <property type="evidence" value="ECO:0007669"/>
    <property type="project" value="TreeGrafter"/>
</dbReference>
<organism evidence="5 6">
    <name type="scientific">Marmota monax</name>
    <name type="common">Woodchuck</name>
    <dbReference type="NCBI Taxonomy" id="9995"/>
    <lineage>
        <taxon>Eukaryota</taxon>
        <taxon>Metazoa</taxon>
        <taxon>Chordata</taxon>
        <taxon>Craniata</taxon>
        <taxon>Vertebrata</taxon>
        <taxon>Euteleostomi</taxon>
        <taxon>Mammalia</taxon>
        <taxon>Eutheria</taxon>
        <taxon>Euarchontoglires</taxon>
        <taxon>Glires</taxon>
        <taxon>Rodentia</taxon>
        <taxon>Sciuromorpha</taxon>
        <taxon>Sciuridae</taxon>
        <taxon>Xerinae</taxon>
        <taxon>Marmotini</taxon>
        <taxon>Marmota</taxon>
    </lineage>
</organism>
<feature type="region of interest" description="Disordered" evidence="1">
    <location>
        <begin position="236"/>
        <end position="255"/>
    </location>
</feature>
<accession>A0A834UIL6</accession>
<dbReference type="GO" id="GO:0050861">
    <property type="term" value="P:positive regulation of B cell receptor signaling pathway"/>
    <property type="evidence" value="ECO:0007669"/>
    <property type="project" value="InterPro"/>
</dbReference>
<evidence type="ECO:0000256" key="1">
    <source>
        <dbReference type="SAM" id="MobiDB-lite"/>
    </source>
</evidence>
<dbReference type="Proteomes" id="UP000662637">
    <property type="component" value="Unassembled WGS sequence"/>
</dbReference>
<feature type="region of interest" description="Disordered" evidence="1">
    <location>
        <begin position="198"/>
        <end position="222"/>
    </location>
</feature>
<dbReference type="EMBL" id="WJEC01008806">
    <property type="protein sequence ID" value="KAF7460003.1"/>
    <property type="molecule type" value="Genomic_DNA"/>
</dbReference>
<comment type="caution">
    <text evidence="5">The sequence shown here is derived from an EMBL/GenBank/DDBJ whole genome shotgun (WGS) entry which is preliminary data.</text>
</comment>
<proteinExistence type="predicted"/>
<dbReference type="PANTHER" id="PTHR35680">
    <property type="entry name" value="NFAT ACTIVATION MOLECULE 1"/>
    <property type="match status" value="1"/>
</dbReference>
<evidence type="ECO:0000313" key="5">
    <source>
        <dbReference type="EMBL" id="KAF7460003.1"/>
    </source>
</evidence>
<evidence type="ECO:0000256" key="2">
    <source>
        <dbReference type="SAM" id="Phobius"/>
    </source>
</evidence>
<feature type="compositionally biased region" description="Polar residues" evidence="1">
    <location>
        <begin position="210"/>
        <end position="219"/>
    </location>
</feature>
<feature type="chain" id="PRO_5036240143" description="NFAM1 Ig-like domain-containing protein" evidence="3">
    <location>
        <begin position="42"/>
        <end position="270"/>
    </location>
</feature>
<feature type="compositionally biased region" description="Low complexity" evidence="1">
    <location>
        <begin position="236"/>
        <end position="248"/>
    </location>
</feature>
<evidence type="ECO:0000313" key="6">
    <source>
        <dbReference type="Proteomes" id="UP000662637"/>
    </source>
</evidence>
<dbReference type="InterPro" id="IPR033549">
    <property type="entry name" value="NFAM1"/>
</dbReference>
<dbReference type="GO" id="GO:0004888">
    <property type="term" value="F:transmembrane signaling receptor activity"/>
    <property type="evidence" value="ECO:0007669"/>
    <property type="project" value="InterPro"/>
</dbReference>
<dbReference type="GO" id="GO:0045121">
    <property type="term" value="C:membrane raft"/>
    <property type="evidence" value="ECO:0007669"/>
    <property type="project" value="TreeGrafter"/>
</dbReference>
<gene>
    <name evidence="5" type="ORF">GHT09_019785</name>
</gene>
<feature type="transmembrane region" description="Helical" evidence="2">
    <location>
        <begin position="166"/>
        <end position="187"/>
    </location>
</feature>